<keyword evidence="1" id="KW-0812">Transmembrane</keyword>
<organism evidence="2">
    <name type="scientific">marine metagenome</name>
    <dbReference type="NCBI Taxonomy" id="408172"/>
    <lineage>
        <taxon>unclassified sequences</taxon>
        <taxon>metagenomes</taxon>
        <taxon>ecological metagenomes</taxon>
    </lineage>
</organism>
<accession>A0A382NIL1</accession>
<dbReference type="EMBL" id="UINC01099899">
    <property type="protein sequence ID" value="SVC59522.1"/>
    <property type="molecule type" value="Genomic_DNA"/>
</dbReference>
<evidence type="ECO:0000313" key="2">
    <source>
        <dbReference type="EMBL" id="SVC59522.1"/>
    </source>
</evidence>
<feature type="transmembrane region" description="Helical" evidence="1">
    <location>
        <begin position="12"/>
        <end position="32"/>
    </location>
</feature>
<keyword evidence="1" id="KW-1133">Transmembrane helix</keyword>
<dbReference type="AlphaFoldDB" id="A0A382NIL1"/>
<keyword evidence="1" id="KW-0472">Membrane</keyword>
<evidence type="ECO:0000256" key="1">
    <source>
        <dbReference type="SAM" id="Phobius"/>
    </source>
</evidence>
<feature type="non-terminal residue" evidence="2">
    <location>
        <position position="188"/>
    </location>
</feature>
<sequence>MQLDPWVLRWHGHFGVLASIFVIILIVTGIALNHTERLQLDAKFVGSGWLLDWYGIGADAPPVSFKVGKSWLTEVDGHLFLDSVSIPVFTGVLVGATRGESSILVGAPSALYLFDDDAQLIEKVSRVPGTIMRVGRLDEAYCIDSSEGVFSSKDGLLTWDRTDREPVWAVALEPPAKVMESVLLAFRG</sequence>
<name>A0A382NIL1_9ZZZZ</name>
<protein>
    <submittedName>
        <fullName evidence="2">Uncharacterized protein</fullName>
    </submittedName>
</protein>
<gene>
    <name evidence="2" type="ORF">METZ01_LOCUS312376</name>
</gene>
<reference evidence="2" key="1">
    <citation type="submission" date="2018-05" db="EMBL/GenBank/DDBJ databases">
        <authorList>
            <person name="Lanie J.A."/>
            <person name="Ng W.-L."/>
            <person name="Kazmierczak K.M."/>
            <person name="Andrzejewski T.M."/>
            <person name="Davidsen T.M."/>
            <person name="Wayne K.J."/>
            <person name="Tettelin H."/>
            <person name="Glass J.I."/>
            <person name="Rusch D."/>
            <person name="Podicherti R."/>
            <person name="Tsui H.-C.T."/>
            <person name="Winkler M.E."/>
        </authorList>
    </citation>
    <scope>NUCLEOTIDE SEQUENCE</scope>
</reference>
<proteinExistence type="predicted"/>